<dbReference type="GO" id="GO:0004519">
    <property type="term" value="F:endonuclease activity"/>
    <property type="evidence" value="ECO:0007669"/>
    <property type="project" value="UniProtKB-KW"/>
</dbReference>
<keyword evidence="2" id="KW-0540">Nuclease</keyword>
<gene>
    <name evidence="2" type="ORF">LB452_10935</name>
</gene>
<keyword evidence="2" id="KW-0255">Endonuclease</keyword>
<organism evidence="2 3">
    <name type="scientific">Psychroflexus longus</name>
    <dbReference type="NCBI Taxonomy" id="2873596"/>
    <lineage>
        <taxon>Bacteria</taxon>
        <taxon>Pseudomonadati</taxon>
        <taxon>Bacteroidota</taxon>
        <taxon>Flavobacteriia</taxon>
        <taxon>Flavobacteriales</taxon>
        <taxon>Flavobacteriaceae</taxon>
        <taxon>Psychroflexus</taxon>
    </lineage>
</organism>
<dbReference type="PANTHER" id="PTHR38590">
    <property type="entry name" value="BLL0828 PROTEIN"/>
    <property type="match status" value="1"/>
</dbReference>
<sequence>MKDNLYHDESMHKGAKPDLFDKAKLLRETTTESETKLWKLLRKKDALGYRFRRQHPFGHYILDFYNHELKLCIEIDGGYHQSVDQKARDKDRDKFIDFNDVTVLRFTNDEVNNGIEKVLEKIRKHIVKVKPFTL</sequence>
<evidence type="ECO:0000313" key="2">
    <source>
        <dbReference type="EMBL" id="MBZ9779436.1"/>
    </source>
</evidence>
<keyword evidence="3" id="KW-1185">Reference proteome</keyword>
<evidence type="ECO:0000313" key="3">
    <source>
        <dbReference type="Proteomes" id="UP001199314"/>
    </source>
</evidence>
<dbReference type="EMBL" id="JAIQZE010000012">
    <property type="protein sequence ID" value="MBZ9779436.1"/>
    <property type="molecule type" value="Genomic_DNA"/>
</dbReference>
<dbReference type="InterPro" id="IPR047216">
    <property type="entry name" value="Endonuclease_DUF559_bact"/>
</dbReference>
<dbReference type="RefSeq" id="WP_224461773.1">
    <property type="nucleotide sequence ID" value="NZ_JAIQZE010000012.1"/>
</dbReference>
<dbReference type="CDD" id="cd01038">
    <property type="entry name" value="Endonuclease_DUF559"/>
    <property type="match status" value="1"/>
</dbReference>
<accession>A0ABS7XNJ2</accession>
<comment type="caution">
    <text evidence="2">The sequence shown here is derived from an EMBL/GenBank/DDBJ whole genome shotgun (WGS) entry which is preliminary data.</text>
</comment>
<reference evidence="3" key="1">
    <citation type="submission" date="2023-07" db="EMBL/GenBank/DDBJ databases">
        <title>Novel species isolated from saline lakes on Tibetan Plateau.</title>
        <authorList>
            <person name="Lu H."/>
        </authorList>
    </citation>
    <scope>NUCLEOTIDE SEQUENCE [LARGE SCALE GENOMIC DNA]</scope>
    <source>
        <strain evidence="3">CAK8W</strain>
    </source>
</reference>
<evidence type="ECO:0000259" key="1">
    <source>
        <dbReference type="Pfam" id="PF04480"/>
    </source>
</evidence>
<dbReference type="InterPro" id="IPR007569">
    <property type="entry name" value="DUF559"/>
</dbReference>
<dbReference type="InterPro" id="IPR011335">
    <property type="entry name" value="Restrct_endonuc-II-like"/>
</dbReference>
<name>A0ABS7XNJ2_9FLAO</name>
<keyword evidence="2" id="KW-0378">Hydrolase</keyword>
<dbReference type="PANTHER" id="PTHR38590:SF1">
    <property type="entry name" value="BLL0828 PROTEIN"/>
    <property type="match status" value="1"/>
</dbReference>
<dbReference type="Proteomes" id="UP001199314">
    <property type="component" value="Unassembled WGS sequence"/>
</dbReference>
<dbReference type="Pfam" id="PF04480">
    <property type="entry name" value="DUF559"/>
    <property type="match status" value="1"/>
</dbReference>
<proteinExistence type="predicted"/>
<feature type="domain" description="DUF559" evidence="1">
    <location>
        <begin position="21"/>
        <end position="126"/>
    </location>
</feature>
<protein>
    <submittedName>
        <fullName evidence="2">Endonuclease domain-containing protein</fullName>
    </submittedName>
</protein>
<dbReference type="Gene3D" id="3.40.960.10">
    <property type="entry name" value="VSR Endonuclease"/>
    <property type="match status" value="1"/>
</dbReference>
<dbReference type="SUPFAM" id="SSF52980">
    <property type="entry name" value="Restriction endonuclease-like"/>
    <property type="match status" value="1"/>
</dbReference>